<proteinExistence type="predicted"/>
<feature type="compositionally biased region" description="Basic and acidic residues" evidence="5">
    <location>
        <begin position="938"/>
        <end position="958"/>
    </location>
</feature>
<dbReference type="SMART" id="SM00501">
    <property type="entry name" value="BRIGHT"/>
    <property type="match status" value="1"/>
</dbReference>
<dbReference type="OrthoDB" id="338531at2759"/>
<dbReference type="SUPFAM" id="SSF48371">
    <property type="entry name" value="ARM repeat"/>
    <property type="match status" value="1"/>
</dbReference>
<keyword evidence="3" id="KW-0804">Transcription</keyword>
<evidence type="ECO:0000256" key="1">
    <source>
        <dbReference type="ARBA" id="ARBA00022853"/>
    </source>
</evidence>
<dbReference type="InterPro" id="IPR016024">
    <property type="entry name" value="ARM-type_fold"/>
</dbReference>
<dbReference type="EMBL" id="MU001783">
    <property type="protein sequence ID" value="KAF2798468.1"/>
    <property type="molecule type" value="Genomic_DNA"/>
</dbReference>
<dbReference type="InterPro" id="IPR052406">
    <property type="entry name" value="Chromatin_Remodeling_Comp"/>
</dbReference>
<evidence type="ECO:0000256" key="5">
    <source>
        <dbReference type="SAM" id="MobiDB-lite"/>
    </source>
</evidence>
<feature type="domain" description="ARID" evidence="6">
    <location>
        <begin position="14"/>
        <end position="111"/>
    </location>
</feature>
<evidence type="ECO:0000256" key="2">
    <source>
        <dbReference type="ARBA" id="ARBA00023015"/>
    </source>
</evidence>
<dbReference type="Proteomes" id="UP000799757">
    <property type="component" value="Unassembled WGS sequence"/>
</dbReference>
<keyword evidence="4" id="KW-0539">Nucleus</keyword>
<dbReference type="InterPro" id="IPR003150">
    <property type="entry name" value="DNA-bd_RFX"/>
</dbReference>
<dbReference type="Gene3D" id="1.10.150.60">
    <property type="entry name" value="ARID DNA-binding domain"/>
    <property type="match status" value="1"/>
</dbReference>
<keyword evidence="2" id="KW-0805">Transcription regulation</keyword>
<sequence>MAPNKPREASIERTSEYEEFIEKLVVYHEKRGTHLDREPKVGSRRIDLLRLWKRVIEEGGYDKVSDTKGNKLAWRRLAGEFLPGSPNLTTQAFIVKSSYYKNLAAYEISTIHNREPPPPSILEDVSAKGGDLLNRTVENYFPTGSREPDRLRNGESDSEESDENGEPKKTPKPDKMDVDEPGSTGRVTRGLRHAPPQRVLFQPEMTSARQTRTATGSLHSPQPGSQSNGAFGQSLTAQTIMAYEPRTAVPVNLKPVLTPANNPDHFRSMRMKNIVNRKNRPVPMRGMMLPGTGFPGPNIYIRALHALQSKEPEEEAYALHHLVKISHERGDKYRFDQFPGLAEALIAKVIEVASIFYDVKWEISFVEEDLEQQSILNGLSGTSDLLQRIQSLELLDFQDDLLPEEVAKSLGMFNEAALIIRNMVMLHENALFVSMIPSVRDLIVVVLNLPNHATTVELQHYALEIAEQLTRFWTLDSQNPLYLSLLAQVDSEDRGKIITSLRGLGRIAMNLEATNKLTNVPKNSLQSICDWLLVEDEELRNACLDFLYLFTGFVDNVEILANEVDVEGLVNQLVRLLQYNAITYEERRSNAKSSKSSQQAESAPKLSVAIIEHLVALEEPERSSQWLRTCFEEDANGEITQIQLWSAYNAAFQDVMTTNQSLKALMPAKDFITNVSTTFGSASAQVLNIGGQPKYTIKGIRPRSVPVDPATKKQYMRCCWHPPSLLNGYADSKHSTTKIECGEFTSGVKAMWEHVISVHLKVPRDEGGKWLLEQKPDIDMANGDAVTATIPTKYFCHWGGCIHFNPSGTDSAFEAGQHMKTHLPDTSLMHSIHAKHNRTPSTSTPLTTSSQARYQNFQPQFGQPVGIGSVENRYNSSNLDIRSGVPSLSQQPSPNFRYYNTATDESQDAAGLPLASVLVLRNLARQLGKLNPPPQIHEVPDSPTHKRSRSESSPDRRRSTGAKKPRLSDAAMKAQRENEEIEKEEQEAEKAGWVPRIFAPVKEQLYFVSAHNLTLRNYMGGLFKAITDGGG</sequence>
<dbReference type="InterPro" id="IPR001606">
    <property type="entry name" value="ARID_dom"/>
</dbReference>
<dbReference type="GO" id="GO:0003677">
    <property type="term" value="F:DNA binding"/>
    <property type="evidence" value="ECO:0007669"/>
    <property type="project" value="InterPro"/>
</dbReference>
<dbReference type="PROSITE" id="PS51011">
    <property type="entry name" value="ARID"/>
    <property type="match status" value="1"/>
</dbReference>
<dbReference type="CDD" id="cd16100">
    <property type="entry name" value="ARID"/>
    <property type="match status" value="1"/>
</dbReference>
<dbReference type="PANTHER" id="PTHR22970">
    <property type="entry name" value="AT-RICH INTERACTIVE DOMAIN-CONTAINING PROTEIN 2"/>
    <property type="match status" value="1"/>
</dbReference>
<protein>
    <recommendedName>
        <fullName evidence="10">RSC complex subunit Rsc9</fullName>
    </recommendedName>
</protein>
<evidence type="ECO:0000259" key="7">
    <source>
        <dbReference type="PROSITE" id="PS51526"/>
    </source>
</evidence>
<dbReference type="PANTHER" id="PTHR22970:SF14">
    <property type="entry name" value="AT-RICH INTERACTIVE DOMAIN-CONTAINING PROTEIN 2"/>
    <property type="match status" value="1"/>
</dbReference>
<evidence type="ECO:0008006" key="10">
    <source>
        <dbReference type="Google" id="ProtNLM"/>
    </source>
</evidence>
<keyword evidence="9" id="KW-1185">Reference proteome</keyword>
<feature type="region of interest" description="Disordered" evidence="5">
    <location>
        <begin position="138"/>
        <end position="231"/>
    </location>
</feature>
<dbReference type="GO" id="GO:0006355">
    <property type="term" value="P:regulation of DNA-templated transcription"/>
    <property type="evidence" value="ECO:0007669"/>
    <property type="project" value="InterPro"/>
</dbReference>
<evidence type="ECO:0000256" key="4">
    <source>
        <dbReference type="ARBA" id="ARBA00023242"/>
    </source>
</evidence>
<name>A0A6A6XQL2_9PLEO</name>
<reference evidence="8" key="1">
    <citation type="journal article" date="2020" name="Stud. Mycol.">
        <title>101 Dothideomycetes genomes: a test case for predicting lifestyles and emergence of pathogens.</title>
        <authorList>
            <person name="Haridas S."/>
            <person name="Albert R."/>
            <person name="Binder M."/>
            <person name="Bloem J."/>
            <person name="Labutti K."/>
            <person name="Salamov A."/>
            <person name="Andreopoulos B."/>
            <person name="Baker S."/>
            <person name="Barry K."/>
            <person name="Bills G."/>
            <person name="Bluhm B."/>
            <person name="Cannon C."/>
            <person name="Castanera R."/>
            <person name="Culley D."/>
            <person name="Daum C."/>
            <person name="Ezra D."/>
            <person name="Gonzalez J."/>
            <person name="Henrissat B."/>
            <person name="Kuo A."/>
            <person name="Liang C."/>
            <person name="Lipzen A."/>
            <person name="Lutzoni F."/>
            <person name="Magnuson J."/>
            <person name="Mondo S."/>
            <person name="Nolan M."/>
            <person name="Ohm R."/>
            <person name="Pangilinan J."/>
            <person name="Park H.-J."/>
            <person name="Ramirez L."/>
            <person name="Alfaro M."/>
            <person name="Sun H."/>
            <person name="Tritt A."/>
            <person name="Yoshinaga Y."/>
            <person name="Zwiers L.-H."/>
            <person name="Turgeon B."/>
            <person name="Goodwin S."/>
            <person name="Spatafora J."/>
            <person name="Crous P."/>
            <person name="Grigoriev I."/>
        </authorList>
    </citation>
    <scope>NUCLEOTIDE SEQUENCE</scope>
    <source>
        <strain evidence="8">CBS 109.77</strain>
    </source>
</reference>
<feature type="compositionally biased region" description="Basic and acidic residues" evidence="5">
    <location>
        <begin position="146"/>
        <end position="155"/>
    </location>
</feature>
<dbReference type="SMART" id="SM01014">
    <property type="entry name" value="ARID"/>
    <property type="match status" value="1"/>
</dbReference>
<feature type="compositionally biased region" description="Polar residues" evidence="5">
    <location>
        <begin position="204"/>
        <end position="231"/>
    </location>
</feature>
<dbReference type="GO" id="GO:0016586">
    <property type="term" value="C:RSC-type complex"/>
    <property type="evidence" value="ECO:0007669"/>
    <property type="project" value="TreeGrafter"/>
</dbReference>
<gene>
    <name evidence="8" type="ORF">K505DRAFT_371682</name>
</gene>
<keyword evidence="1" id="KW-0156">Chromatin regulator</keyword>
<dbReference type="InterPro" id="IPR036431">
    <property type="entry name" value="ARID_dom_sf"/>
</dbReference>
<dbReference type="GO" id="GO:0006325">
    <property type="term" value="P:chromatin organization"/>
    <property type="evidence" value="ECO:0007669"/>
    <property type="project" value="UniProtKB-KW"/>
</dbReference>
<dbReference type="Pfam" id="PF01388">
    <property type="entry name" value="ARID"/>
    <property type="match status" value="1"/>
</dbReference>
<evidence type="ECO:0000259" key="6">
    <source>
        <dbReference type="PROSITE" id="PS51011"/>
    </source>
</evidence>
<dbReference type="FunFam" id="1.10.150.60:FF:000021">
    <property type="entry name" value="Chromatin structure-remodeling complex subunit rsc9"/>
    <property type="match status" value="1"/>
</dbReference>
<accession>A0A6A6XQL2</accession>
<dbReference type="PROSITE" id="PS51526">
    <property type="entry name" value="RFX_DBD"/>
    <property type="match status" value="1"/>
</dbReference>
<dbReference type="AlphaFoldDB" id="A0A6A6XQL2"/>
<organism evidence="8 9">
    <name type="scientific">Melanomma pulvis-pyrius CBS 109.77</name>
    <dbReference type="NCBI Taxonomy" id="1314802"/>
    <lineage>
        <taxon>Eukaryota</taxon>
        <taxon>Fungi</taxon>
        <taxon>Dikarya</taxon>
        <taxon>Ascomycota</taxon>
        <taxon>Pezizomycotina</taxon>
        <taxon>Dothideomycetes</taxon>
        <taxon>Pleosporomycetidae</taxon>
        <taxon>Pleosporales</taxon>
        <taxon>Melanommataceae</taxon>
        <taxon>Melanomma</taxon>
    </lineage>
</organism>
<dbReference type="SUPFAM" id="SSF46774">
    <property type="entry name" value="ARID-like"/>
    <property type="match status" value="1"/>
</dbReference>
<evidence type="ECO:0000256" key="3">
    <source>
        <dbReference type="ARBA" id="ARBA00023163"/>
    </source>
</evidence>
<evidence type="ECO:0000313" key="8">
    <source>
        <dbReference type="EMBL" id="KAF2798468.1"/>
    </source>
</evidence>
<feature type="compositionally biased region" description="Basic and acidic residues" evidence="5">
    <location>
        <begin position="165"/>
        <end position="178"/>
    </location>
</feature>
<feature type="region of interest" description="Disordered" evidence="5">
    <location>
        <begin position="929"/>
        <end position="989"/>
    </location>
</feature>
<feature type="domain" description="RFX-type winged-helix" evidence="7">
    <location>
        <begin position="623"/>
        <end position="704"/>
    </location>
</feature>
<evidence type="ECO:0000313" key="9">
    <source>
        <dbReference type="Proteomes" id="UP000799757"/>
    </source>
</evidence>